<accession>A0A1M6T194</accession>
<keyword evidence="6 8" id="KW-1133">Transmembrane helix</keyword>
<sequence length="319" mass="34214">MSLTDIFLGTLGITLPVFAMVFIGIGLKRLGWIDQNFVNTASRLVFRGTLPTLIFLSLIGADLGNTFNPWLLLYFALATLASFFLCWAWAGWRMPRHLRGVYVQGGFRGNCGIVGMALAHGMYGEAGLSIGGLLLGVVILTYNILSVVVLSFYRPRDKGSRLAQWRSIAKHILTNPLILAVLAATPLALFEVRLPIWLATTGDYFASLTLPLALICIGGTLSTRALKRGYGPALGASTWKMVSIPFLATATAWLIGFEGRELGVMFLFFASPTAAAAFVMAKAMGGDETLTANIIALTTLMASITITAGVFALRVAGLI</sequence>
<feature type="transmembrane region" description="Helical" evidence="8">
    <location>
        <begin position="262"/>
        <end position="281"/>
    </location>
</feature>
<feature type="transmembrane region" description="Helical" evidence="8">
    <location>
        <begin position="293"/>
        <end position="316"/>
    </location>
</feature>
<feature type="transmembrane region" description="Helical" evidence="8">
    <location>
        <begin position="173"/>
        <end position="192"/>
    </location>
</feature>
<feature type="transmembrane region" description="Helical" evidence="8">
    <location>
        <begin position="70"/>
        <end position="90"/>
    </location>
</feature>
<evidence type="ECO:0000256" key="5">
    <source>
        <dbReference type="ARBA" id="ARBA00022692"/>
    </source>
</evidence>
<evidence type="ECO:0000256" key="8">
    <source>
        <dbReference type="SAM" id="Phobius"/>
    </source>
</evidence>
<feature type="transmembrane region" description="Helical" evidence="8">
    <location>
        <begin position="238"/>
        <end position="256"/>
    </location>
</feature>
<dbReference type="PANTHER" id="PTHR36838:SF4">
    <property type="entry name" value="AUXIN EFFLUX CARRIER FAMILY PROTEIN"/>
    <property type="match status" value="1"/>
</dbReference>
<dbReference type="EMBL" id="FRAL01000003">
    <property type="protein sequence ID" value="SHK50772.1"/>
    <property type="molecule type" value="Genomic_DNA"/>
</dbReference>
<dbReference type="InterPro" id="IPR004776">
    <property type="entry name" value="Mem_transp_PIN-like"/>
</dbReference>
<organism evidence="9 10">
    <name type="scientific">Halomonas caseinilytica</name>
    <dbReference type="NCBI Taxonomy" id="438744"/>
    <lineage>
        <taxon>Bacteria</taxon>
        <taxon>Pseudomonadati</taxon>
        <taxon>Pseudomonadota</taxon>
        <taxon>Gammaproteobacteria</taxon>
        <taxon>Oceanospirillales</taxon>
        <taxon>Halomonadaceae</taxon>
        <taxon>Halomonas</taxon>
    </lineage>
</organism>
<comment type="subcellular location">
    <subcellularLocation>
        <location evidence="1">Cell membrane</location>
        <topology evidence="1">Multi-pass membrane protein</topology>
    </subcellularLocation>
</comment>
<dbReference type="PANTHER" id="PTHR36838">
    <property type="entry name" value="AUXIN EFFLUX CARRIER FAMILY PROTEIN"/>
    <property type="match status" value="1"/>
</dbReference>
<evidence type="ECO:0000256" key="3">
    <source>
        <dbReference type="ARBA" id="ARBA00022448"/>
    </source>
</evidence>
<evidence type="ECO:0008006" key="11">
    <source>
        <dbReference type="Google" id="ProtNLM"/>
    </source>
</evidence>
<reference evidence="10" key="1">
    <citation type="submission" date="2016-11" db="EMBL/GenBank/DDBJ databases">
        <authorList>
            <person name="Varghese N."/>
            <person name="Submissions S."/>
        </authorList>
    </citation>
    <scope>NUCLEOTIDE SEQUENCE [LARGE SCALE GENOMIC DNA]</scope>
    <source>
        <strain evidence="10">ALO Sharm</strain>
    </source>
</reference>
<evidence type="ECO:0000256" key="2">
    <source>
        <dbReference type="ARBA" id="ARBA00010145"/>
    </source>
</evidence>
<dbReference type="GO" id="GO:0055085">
    <property type="term" value="P:transmembrane transport"/>
    <property type="evidence" value="ECO:0007669"/>
    <property type="project" value="InterPro"/>
</dbReference>
<evidence type="ECO:0000313" key="10">
    <source>
        <dbReference type="Proteomes" id="UP000184248"/>
    </source>
</evidence>
<protein>
    <recommendedName>
        <fullName evidence="11">Malate transporter</fullName>
    </recommendedName>
</protein>
<keyword evidence="10" id="KW-1185">Reference proteome</keyword>
<dbReference type="InterPro" id="IPR038770">
    <property type="entry name" value="Na+/solute_symporter_sf"/>
</dbReference>
<dbReference type="GO" id="GO:0005886">
    <property type="term" value="C:plasma membrane"/>
    <property type="evidence" value="ECO:0007669"/>
    <property type="project" value="UniProtKB-SubCell"/>
</dbReference>
<comment type="similarity">
    <text evidence="2">Belongs to the auxin efflux carrier (TC 2.A.69) family.</text>
</comment>
<feature type="transmembrane region" description="Helical" evidence="8">
    <location>
        <begin position="44"/>
        <end position="64"/>
    </location>
</feature>
<feature type="transmembrane region" description="Helical" evidence="8">
    <location>
        <begin position="129"/>
        <end position="153"/>
    </location>
</feature>
<feature type="transmembrane region" description="Helical" evidence="8">
    <location>
        <begin position="204"/>
        <end position="226"/>
    </location>
</feature>
<evidence type="ECO:0000313" key="9">
    <source>
        <dbReference type="EMBL" id="SHK50772.1"/>
    </source>
</evidence>
<keyword evidence="7 8" id="KW-0472">Membrane</keyword>
<keyword evidence="3" id="KW-0813">Transport</keyword>
<evidence type="ECO:0000256" key="1">
    <source>
        <dbReference type="ARBA" id="ARBA00004651"/>
    </source>
</evidence>
<dbReference type="AlphaFoldDB" id="A0A1M6T194"/>
<proteinExistence type="inferred from homology"/>
<dbReference type="RefSeq" id="WP_064699253.1">
    <property type="nucleotide sequence ID" value="NZ_BDEO01000006.1"/>
</dbReference>
<evidence type="ECO:0000256" key="7">
    <source>
        <dbReference type="ARBA" id="ARBA00023136"/>
    </source>
</evidence>
<evidence type="ECO:0000256" key="4">
    <source>
        <dbReference type="ARBA" id="ARBA00022475"/>
    </source>
</evidence>
<gene>
    <name evidence="9" type="ORF">SAMN05192556_103184</name>
</gene>
<dbReference type="Gene3D" id="1.20.1530.20">
    <property type="match status" value="1"/>
</dbReference>
<dbReference type="OrthoDB" id="9786439at2"/>
<name>A0A1M6T194_9GAMM</name>
<dbReference type="Proteomes" id="UP000184248">
    <property type="component" value="Unassembled WGS sequence"/>
</dbReference>
<feature type="transmembrane region" description="Helical" evidence="8">
    <location>
        <begin position="102"/>
        <end position="123"/>
    </location>
</feature>
<dbReference type="Pfam" id="PF03547">
    <property type="entry name" value="Mem_trans"/>
    <property type="match status" value="1"/>
</dbReference>
<evidence type="ECO:0000256" key="6">
    <source>
        <dbReference type="ARBA" id="ARBA00022989"/>
    </source>
</evidence>
<feature type="transmembrane region" description="Helical" evidence="8">
    <location>
        <begin position="6"/>
        <end position="23"/>
    </location>
</feature>
<keyword evidence="4" id="KW-1003">Cell membrane</keyword>
<keyword evidence="5 8" id="KW-0812">Transmembrane</keyword>